<dbReference type="PANTHER" id="PTHR47870">
    <property type="entry name" value="CYTOCHROME C-TYPE BIOGENESIS PROTEIN CCMH"/>
    <property type="match status" value="1"/>
</dbReference>
<keyword evidence="7" id="KW-1133">Transmembrane helix</keyword>
<proteinExistence type="inferred from homology"/>
<dbReference type="InterPro" id="IPR005616">
    <property type="entry name" value="CcmH/CycL/Ccl2/NrfF_N"/>
</dbReference>
<comment type="function">
    <text evidence="7">Possible subunit of a heme lyase.</text>
</comment>
<evidence type="ECO:0000313" key="9">
    <source>
        <dbReference type="EMBL" id="SKB41816.1"/>
    </source>
</evidence>
<accession>A0A1T5B3M1</accession>
<dbReference type="Gene3D" id="1.10.8.640">
    <property type="entry name" value="Cytochrome C biogenesis protein"/>
    <property type="match status" value="1"/>
</dbReference>
<dbReference type="RefSeq" id="WP_223811424.1">
    <property type="nucleotide sequence ID" value="NZ_FUYM01000002.1"/>
</dbReference>
<dbReference type="GO" id="GO:0046872">
    <property type="term" value="F:metal ion binding"/>
    <property type="evidence" value="ECO:0007669"/>
    <property type="project" value="UniProtKB-KW"/>
</dbReference>
<keyword evidence="7" id="KW-0812">Transmembrane</keyword>
<organism evidence="9 10">
    <name type="scientific">Rhizorhabdus histidinilytica</name>
    <dbReference type="NCBI Taxonomy" id="439228"/>
    <lineage>
        <taxon>Bacteria</taxon>
        <taxon>Pseudomonadati</taxon>
        <taxon>Pseudomonadota</taxon>
        <taxon>Alphaproteobacteria</taxon>
        <taxon>Sphingomonadales</taxon>
        <taxon>Sphingomonadaceae</taxon>
        <taxon>Rhizorhabdus</taxon>
    </lineage>
</organism>
<evidence type="ECO:0000259" key="8">
    <source>
        <dbReference type="Pfam" id="PF03918"/>
    </source>
</evidence>
<evidence type="ECO:0000313" key="10">
    <source>
        <dbReference type="Proteomes" id="UP000189818"/>
    </source>
</evidence>
<feature type="transmembrane region" description="Helical" evidence="7">
    <location>
        <begin position="86"/>
        <end position="105"/>
    </location>
</feature>
<dbReference type="InterPro" id="IPR051263">
    <property type="entry name" value="C-type_cytochrome_biogenesis"/>
</dbReference>
<dbReference type="PANTHER" id="PTHR47870:SF1">
    <property type="entry name" value="CYTOCHROME C-TYPE BIOGENESIS PROTEIN CCMH"/>
    <property type="match status" value="1"/>
</dbReference>
<dbReference type="CDD" id="cd16378">
    <property type="entry name" value="CcmH_N"/>
    <property type="match status" value="1"/>
</dbReference>
<dbReference type="STRING" id="439228.SAMN06295920_102460"/>
<reference evidence="10" key="1">
    <citation type="submission" date="2017-02" db="EMBL/GenBank/DDBJ databases">
        <authorList>
            <person name="Varghese N."/>
            <person name="Submissions S."/>
        </authorList>
    </citation>
    <scope>NUCLEOTIDE SEQUENCE [LARGE SCALE GENOMIC DNA]</scope>
    <source>
        <strain evidence="10">UM2</strain>
    </source>
</reference>
<evidence type="ECO:0000256" key="6">
    <source>
        <dbReference type="ARBA" id="ARBA00023004"/>
    </source>
</evidence>
<evidence type="ECO:0000256" key="7">
    <source>
        <dbReference type="RuleBase" id="RU364112"/>
    </source>
</evidence>
<keyword evidence="5" id="KW-0201">Cytochrome c-type biogenesis</keyword>
<dbReference type="GO" id="GO:0005886">
    <property type="term" value="C:plasma membrane"/>
    <property type="evidence" value="ECO:0007669"/>
    <property type="project" value="TreeGrafter"/>
</dbReference>
<name>A0A1T5B3M1_9SPHN</name>
<sequence length="115" mass="12971">MPAAKYADEQLADPGKEKQAKALMETIRCLVCQGQSIADSNAEMAGDMRALIRTRIEAGEKPEAIRAWLIERYGDWVSFKPPLDELTWPLYVVPVLFLGLGIWIVSGRLKRRRKG</sequence>
<evidence type="ECO:0000256" key="5">
    <source>
        <dbReference type="ARBA" id="ARBA00022748"/>
    </source>
</evidence>
<dbReference type="AlphaFoldDB" id="A0A1T5B3M1"/>
<keyword evidence="10" id="KW-1185">Reference proteome</keyword>
<keyword evidence="7" id="KW-0472">Membrane</keyword>
<comment type="similarity">
    <text evidence="1 7">Belongs to the CcmH/CycL/Ccl2/NrfF family.</text>
</comment>
<evidence type="ECO:0000256" key="4">
    <source>
        <dbReference type="ARBA" id="ARBA00022729"/>
    </source>
</evidence>
<dbReference type="InterPro" id="IPR038297">
    <property type="entry name" value="CcmH/CycL/NrfF/Ccl2_sf"/>
</dbReference>
<evidence type="ECO:0000256" key="3">
    <source>
        <dbReference type="ARBA" id="ARBA00022723"/>
    </source>
</evidence>
<protein>
    <recommendedName>
        <fullName evidence="7">Cytochrome c-type biogenesis protein</fullName>
    </recommendedName>
</protein>
<keyword evidence="4 7" id="KW-0732">Signal</keyword>
<evidence type="ECO:0000256" key="2">
    <source>
        <dbReference type="ARBA" id="ARBA00022617"/>
    </source>
</evidence>
<dbReference type="GO" id="GO:0017004">
    <property type="term" value="P:cytochrome complex assembly"/>
    <property type="evidence" value="ECO:0007669"/>
    <property type="project" value="UniProtKB-KW"/>
</dbReference>
<keyword evidence="6 7" id="KW-0408">Iron</keyword>
<feature type="domain" description="CcmH/CycL/Ccl2/NrfF N-terminal" evidence="8">
    <location>
        <begin position="3"/>
        <end position="114"/>
    </location>
</feature>
<keyword evidence="2 7" id="KW-0349">Heme</keyword>
<dbReference type="Pfam" id="PF03918">
    <property type="entry name" value="CcmH"/>
    <property type="match status" value="1"/>
</dbReference>
<keyword evidence="3 7" id="KW-0479">Metal-binding</keyword>
<dbReference type="Proteomes" id="UP000189818">
    <property type="component" value="Unassembled WGS sequence"/>
</dbReference>
<dbReference type="EMBL" id="FUYM01000002">
    <property type="protein sequence ID" value="SKB41816.1"/>
    <property type="molecule type" value="Genomic_DNA"/>
</dbReference>
<gene>
    <name evidence="9" type="ORF">SAMN06295920_102460</name>
</gene>
<evidence type="ECO:0000256" key="1">
    <source>
        <dbReference type="ARBA" id="ARBA00010342"/>
    </source>
</evidence>